<dbReference type="InterPro" id="IPR012951">
    <property type="entry name" value="BBE"/>
</dbReference>
<dbReference type="PROSITE" id="PS51387">
    <property type="entry name" value="FAD_PCMH"/>
    <property type="match status" value="1"/>
</dbReference>
<dbReference type="SUPFAM" id="SSF55103">
    <property type="entry name" value="FAD-linked oxidases, C-terminal domain"/>
    <property type="match status" value="1"/>
</dbReference>
<evidence type="ECO:0000256" key="4">
    <source>
        <dbReference type="ARBA" id="ARBA00022827"/>
    </source>
</evidence>
<dbReference type="Gene3D" id="3.40.462.20">
    <property type="match status" value="1"/>
</dbReference>
<evidence type="ECO:0000313" key="7">
    <source>
        <dbReference type="EMBL" id="RQG96468.1"/>
    </source>
</evidence>
<keyword evidence="8" id="KW-1185">Reference proteome</keyword>
<comment type="cofactor">
    <cofactor evidence="1">
        <name>FAD</name>
        <dbReference type="ChEBI" id="CHEBI:57692"/>
    </cofactor>
</comment>
<dbReference type="Pfam" id="PF01565">
    <property type="entry name" value="FAD_binding_4"/>
    <property type="match status" value="1"/>
</dbReference>
<dbReference type="Gene3D" id="3.30.43.10">
    <property type="entry name" value="Uridine Diphospho-n-acetylenolpyruvylglucosamine Reductase, domain 2"/>
    <property type="match status" value="1"/>
</dbReference>
<comment type="caution">
    <text evidence="7">The sequence shown here is derived from an EMBL/GenBank/DDBJ whole genome shotgun (WGS) entry which is preliminary data.</text>
</comment>
<reference evidence="7 8" key="1">
    <citation type="submission" date="2018-10" db="EMBL/GenBank/DDBJ databases">
        <title>Natrarchaeobius chitinivorans gen. nov., sp. nov., and Natrarchaeobius haloalkaliphilus sp. nov., alkaliphilic, chitin-utilizing haloarchaea from hypersaline alkaline lakes.</title>
        <authorList>
            <person name="Sorokin D.Y."/>
            <person name="Elcheninov A.G."/>
            <person name="Kostrikina N.A."/>
            <person name="Bale N.J."/>
            <person name="Sinninghe Damste J.S."/>
            <person name="Khijniak T.V."/>
            <person name="Kublanov I.V."/>
            <person name="Toshchakov S.V."/>
        </authorList>
    </citation>
    <scope>NUCLEOTIDE SEQUENCE [LARGE SCALE GENOMIC DNA]</scope>
    <source>
        <strain evidence="7 8">AArcht4T</strain>
    </source>
</reference>
<dbReference type="PANTHER" id="PTHR42973:SF39">
    <property type="entry name" value="FAD-BINDING PCMH-TYPE DOMAIN-CONTAINING PROTEIN"/>
    <property type="match status" value="1"/>
</dbReference>
<dbReference type="Gene3D" id="3.30.465.10">
    <property type="match status" value="1"/>
</dbReference>
<dbReference type="Pfam" id="PF08031">
    <property type="entry name" value="BBE"/>
    <property type="match status" value="1"/>
</dbReference>
<organism evidence="7 8">
    <name type="scientific">Natrarchaeobius chitinivorans</name>
    <dbReference type="NCBI Taxonomy" id="1679083"/>
    <lineage>
        <taxon>Archaea</taxon>
        <taxon>Methanobacteriati</taxon>
        <taxon>Methanobacteriota</taxon>
        <taxon>Stenosarchaea group</taxon>
        <taxon>Halobacteria</taxon>
        <taxon>Halobacteriales</taxon>
        <taxon>Natrialbaceae</taxon>
        <taxon>Natrarchaeobius</taxon>
    </lineage>
</organism>
<dbReference type="AlphaFoldDB" id="A0A3N6LZU8"/>
<dbReference type="InterPro" id="IPR016164">
    <property type="entry name" value="FAD-linked_Oxase-like_C"/>
</dbReference>
<proteinExistence type="inferred from homology"/>
<dbReference type="InterPro" id="IPR036318">
    <property type="entry name" value="FAD-bd_PCMH-like_sf"/>
</dbReference>
<comment type="similarity">
    <text evidence="2">Belongs to the oxygen-dependent FAD-linked oxidoreductase family.</text>
</comment>
<dbReference type="GO" id="GO:0016491">
    <property type="term" value="F:oxidoreductase activity"/>
    <property type="evidence" value="ECO:0007669"/>
    <property type="project" value="UniProtKB-KW"/>
</dbReference>
<dbReference type="InterPro" id="IPR016166">
    <property type="entry name" value="FAD-bd_PCMH"/>
</dbReference>
<dbReference type="EMBL" id="REGA01000003">
    <property type="protein sequence ID" value="RQG96468.1"/>
    <property type="molecule type" value="Genomic_DNA"/>
</dbReference>
<dbReference type="PROSITE" id="PS00862">
    <property type="entry name" value="OX2_COVAL_FAD"/>
    <property type="match status" value="1"/>
</dbReference>
<gene>
    <name evidence="7" type="ORF">EA473_04940</name>
</gene>
<keyword evidence="3" id="KW-0285">Flavoprotein</keyword>
<evidence type="ECO:0000256" key="1">
    <source>
        <dbReference type="ARBA" id="ARBA00001974"/>
    </source>
</evidence>
<name>A0A3N6LZU8_NATCH</name>
<evidence type="ECO:0000256" key="5">
    <source>
        <dbReference type="ARBA" id="ARBA00023002"/>
    </source>
</evidence>
<dbReference type="PANTHER" id="PTHR42973">
    <property type="entry name" value="BINDING OXIDOREDUCTASE, PUTATIVE (AFU_ORTHOLOGUE AFUA_1G17690)-RELATED"/>
    <property type="match status" value="1"/>
</dbReference>
<keyword evidence="5" id="KW-0560">Oxidoreductase</keyword>
<feature type="domain" description="FAD-binding PCMH-type" evidence="6">
    <location>
        <begin position="50"/>
        <end position="221"/>
    </location>
</feature>
<dbReference type="InterPro" id="IPR016169">
    <property type="entry name" value="FAD-bd_PCMH_sub2"/>
</dbReference>
<protein>
    <submittedName>
        <fullName evidence="7">FAD-binding oxidoreductase</fullName>
    </submittedName>
</protein>
<dbReference type="Proteomes" id="UP000282323">
    <property type="component" value="Unassembled WGS sequence"/>
</dbReference>
<evidence type="ECO:0000313" key="8">
    <source>
        <dbReference type="Proteomes" id="UP000282323"/>
    </source>
</evidence>
<evidence type="ECO:0000256" key="3">
    <source>
        <dbReference type="ARBA" id="ARBA00022630"/>
    </source>
</evidence>
<dbReference type="InterPro" id="IPR016167">
    <property type="entry name" value="FAD-bd_PCMH_sub1"/>
</dbReference>
<dbReference type="InterPro" id="IPR006094">
    <property type="entry name" value="Oxid_FAD_bind_N"/>
</dbReference>
<dbReference type="InterPro" id="IPR006093">
    <property type="entry name" value="Oxy_OxRdtase_FAD_BS"/>
</dbReference>
<keyword evidence="4" id="KW-0274">FAD</keyword>
<dbReference type="GO" id="GO:0071949">
    <property type="term" value="F:FAD binding"/>
    <property type="evidence" value="ECO:0007669"/>
    <property type="project" value="InterPro"/>
</dbReference>
<accession>A0A3N6LZU8</accession>
<evidence type="ECO:0000259" key="6">
    <source>
        <dbReference type="PROSITE" id="PS51387"/>
    </source>
</evidence>
<dbReference type="InterPro" id="IPR050416">
    <property type="entry name" value="FAD-linked_Oxidoreductase"/>
</dbReference>
<dbReference type="SUPFAM" id="SSF56176">
    <property type="entry name" value="FAD-binding/transporter-associated domain-like"/>
    <property type="match status" value="1"/>
</dbReference>
<evidence type="ECO:0000256" key="2">
    <source>
        <dbReference type="ARBA" id="ARBA00005466"/>
    </source>
</evidence>
<sequence>MSQTTITTTDGTASRLPAETVESFSEQLRGPLMTSTDPGFAESTRTWNGMIEKTPALVVQPTGTADVVATVTFVREHDLLLSVKGGGHNIAGTALADGGLTIDMSQLRGVTIDPDEQTATAQGGCLVGDLDRESQLHGLGTPLGFVSETGLAGLTLGGGFGYLTRRFGWTVDNLLEVEVVTADGQVRKASREENADLFWAIRGAGHNFGVVTSFTFQLHQVGPTVYGGLIAWPFERASEILEAYREITANAPREVTIFLIMRRAPPAPFVPEKWHGRRICAMAVCYAGDRDDVDEKLAPIRALGDPIVDELQEQPYTRLQSYLDATQPKGNHYYWKTEFVSEIRDGLLSTTQELAKENPIPGGQVAFAHIGGALNEYADDDGAVGNRDARYVYIVAGMWDPDDSNCDQYRTWVKDAWKRFSPFTTGGSYINFQTADEGDDRIQSTYGDNYDRIVHVKEKYDPENVFSVNRNIRSA</sequence>